<organism evidence="2">
    <name type="scientific">Burkholderia orbicola (strain AU 1054)</name>
    <dbReference type="NCBI Taxonomy" id="331271"/>
    <lineage>
        <taxon>Bacteria</taxon>
        <taxon>Pseudomonadati</taxon>
        <taxon>Pseudomonadota</taxon>
        <taxon>Betaproteobacteria</taxon>
        <taxon>Burkholderiales</taxon>
        <taxon>Burkholderiaceae</taxon>
        <taxon>Burkholderia</taxon>
        <taxon>Burkholderia cepacia complex</taxon>
        <taxon>Burkholderia orbicola</taxon>
    </lineage>
</organism>
<accession>A0A0H2XVZ2</accession>
<reference evidence="2" key="1">
    <citation type="submission" date="2006-05" db="EMBL/GenBank/DDBJ databases">
        <title>Complete sequence of chromosome 2 of Burkholderia cenocepacia AU 1054.</title>
        <authorList>
            <consortium name="US DOE Joint Genome Institute"/>
            <person name="Copeland A."/>
            <person name="Lucas S."/>
            <person name="Lapidus A."/>
            <person name="Barry K."/>
            <person name="Detter J.C."/>
            <person name="Glavina del Rio T."/>
            <person name="Hammon N."/>
            <person name="Israni S."/>
            <person name="Dalin E."/>
            <person name="Tice H."/>
            <person name="Pitluck S."/>
            <person name="Chain P."/>
            <person name="Malfatti S."/>
            <person name="Shin M."/>
            <person name="Vergez L."/>
            <person name="Schmutz J."/>
            <person name="Larimer F."/>
            <person name="Land M."/>
            <person name="Hauser L."/>
            <person name="Kyrpides N."/>
            <person name="Lykidis A."/>
            <person name="LiPuma J.J."/>
            <person name="Konstantinidis K."/>
            <person name="Tiedje J.M."/>
            <person name="Richardson P."/>
        </authorList>
    </citation>
    <scope>NUCLEOTIDE SEQUENCE [LARGE SCALE GENOMIC DNA]</scope>
    <source>
        <strain evidence="2">AU 1054</strain>
    </source>
</reference>
<name>A0A0H2XVZ2_BURO1</name>
<dbReference type="AlphaFoldDB" id="A0A0H2XVZ2"/>
<proteinExistence type="predicted"/>
<dbReference type="HOGENOM" id="CLU_2697448_0_0_4"/>
<sequence>MPSRTAPCASDAWHAGIVKGRDSGEFGGAPIRLDDGRSTMMAPDNASDHGRDGGTCRSIGIIECQAFNFLLLG</sequence>
<dbReference type="EMBL" id="CP000379">
    <property type="protein sequence ID" value="ABF78844.1"/>
    <property type="molecule type" value="Genomic_DNA"/>
</dbReference>
<evidence type="ECO:0000313" key="2">
    <source>
        <dbReference type="EMBL" id="ABF78844.1"/>
    </source>
</evidence>
<evidence type="ECO:0000256" key="1">
    <source>
        <dbReference type="SAM" id="MobiDB-lite"/>
    </source>
</evidence>
<gene>
    <name evidence="2" type="ordered locus">Bcen_3955</name>
</gene>
<feature type="region of interest" description="Disordered" evidence="1">
    <location>
        <begin position="26"/>
        <end position="52"/>
    </location>
</feature>
<protein>
    <submittedName>
        <fullName evidence="2">Uncharacterized protein</fullName>
    </submittedName>
</protein>